<keyword evidence="1" id="KW-1133">Transmembrane helix</keyword>
<evidence type="ECO:0000256" key="1">
    <source>
        <dbReference type="SAM" id="Phobius"/>
    </source>
</evidence>
<dbReference type="InterPro" id="IPR008780">
    <property type="entry name" value="Plasmodium_Vir"/>
</dbReference>
<protein>
    <submittedName>
        <fullName evidence="2">PIR Superfamily Protein</fullName>
    </submittedName>
</protein>
<proteinExistence type="predicted"/>
<dbReference type="EMBL" id="FLQU01001890">
    <property type="protein sequence ID" value="SBS94838.1"/>
    <property type="molecule type" value="Genomic_DNA"/>
</dbReference>
<keyword evidence="1" id="KW-0472">Membrane</keyword>
<name>A0A1A8WRA6_PLAOA</name>
<accession>A0A1A8WRA6</accession>
<dbReference type="Proteomes" id="UP000078560">
    <property type="component" value="Unassembled WGS sequence"/>
</dbReference>
<dbReference type="Pfam" id="PF05795">
    <property type="entry name" value="Plasmodium_Vir"/>
    <property type="match status" value="1"/>
</dbReference>
<keyword evidence="1" id="KW-0812">Transmembrane</keyword>
<sequence length="355" mass="41436">MSNRITDPLLYKWDSKYKSLARLPLFRINNIFNKYYSLGQNINAICDSSIPEESLHFSDLRTACHNIDKILKNLIQIQLQSYIDINKRSEFLSYFIYDKVKNINTNNNFQELYKVLNDAKNSYNLNDDKCTILKFNINAEVFNKKKELFFRSDILHCIEKEYNNLFIDDHHFLNQYMSECADFYNEIIQNDFCKNDKLYEPELKRFHEVFNKTKDFLKGKSVTSVENIKFMEKPACIAEAEDSTLSGKVSLVSEDARQMLNVSDQHDDVTIPKDASNIGTHSSAGIILGITFGTFLLFLSVYKFTPFGTLLHDKIQKKKYIYGLEDKNTELLLDGSDNEDINLFSERYPIRYNSA</sequence>
<organism evidence="2 3">
    <name type="scientific">Plasmodium ovale curtisi</name>
    <dbReference type="NCBI Taxonomy" id="864141"/>
    <lineage>
        <taxon>Eukaryota</taxon>
        <taxon>Sar</taxon>
        <taxon>Alveolata</taxon>
        <taxon>Apicomplexa</taxon>
        <taxon>Aconoidasida</taxon>
        <taxon>Haemosporida</taxon>
        <taxon>Plasmodiidae</taxon>
        <taxon>Plasmodium</taxon>
        <taxon>Plasmodium (Plasmodium)</taxon>
    </lineage>
</organism>
<gene>
    <name evidence="2" type="ORF">POVCU2_0090990</name>
</gene>
<evidence type="ECO:0000313" key="2">
    <source>
        <dbReference type="EMBL" id="SBS94838.1"/>
    </source>
</evidence>
<feature type="transmembrane region" description="Helical" evidence="1">
    <location>
        <begin position="283"/>
        <end position="302"/>
    </location>
</feature>
<evidence type="ECO:0000313" key="3">
    <source>
        <dbReference type="Proteomes" id="UP000078560"/>
    </source>
</evidence>
<reference evidence="3" key="1">
    <citation type="submission" date="2016-05" db="EMBL/GenBank/DDBJ databases">
        <authorList>
            <person name="Naeem Raeece"/>
        </authorList>
    </citation>
    <scope>NUCLEOTIDE SEQUENCE [LARGE SCALE GENOMIC DNA]</scope>
</reference>
<dbReference type="AlphaFoldDB" id="A0A1A8WRA6"/>